<reference evidence="2 3" key="1">
    <citation type="submission" date="2016-03" db="EMBL/GenBank/DDBJ databases">
        <authorList>
            <person name="Ploux O."/>
        </authorList>
    </citation>
    <scope>NUCLEOTIDE SEQUENCE [LARGE SCALE GENOMIC DNA]</scope>
    <source>
        <strain evidence="2 3">R0</strain>
    </source>
</reference>
<sequence length="501" mass="57950">MKSFKVTQNSEAKYLQTLFLIVLGLAVLASRFYGLTFKPVHFDEGINGWFSSQVAELGYYKYDPNNYHGPLYFYVLRFFEIVFGKSITTLRAVPSLFAVLSVMLFALPSLGGVVWRRWVMGLLLISPAFIFFGRSGIHEMPFVFFQLVFAMGILRSLEEKDGTALNCLMIGLFGMITLKETFAVTLFSFAMGLLALGPKKIWELVSLRDWKQAWTYKQSILLAILLWAFLVMFTGFFKNFAGLIDFFRAFLPWMKTGVHGNGHDKYFFYWIDTLWQAEPLVLLGVLLAMAGVFSHHRGLKLISVFSLVQLFVYSAIPYKTVWCILSLVWGFYLVIAYHLANTTSPKLRWGLMVAVFFGGLFNLWSSYESSYRNPINLDHRYVYVNSTYEVNEVIDFLLQNNPEKTARVQVGMVEQWPWPWLLRDFPIVSYEGCMKSFSPELEIYFCDKADTDYMDQTLAEAYWKAEFEFRQEKGASSYVYLKKSVFPTVPFKRVQEIPGKE</sequence>
<dbReference type="AlphaFoldDB" id="A0A150WF56"/>
<dbReference type="Proteomes" id="UP000075320">
    <property type="component" value="Unassembled WGS sequence"/>
</dbReference>
<keyword evidence="1" id="KW-0472">Membrane</keyword>
<accession>A0A150WF56</accession>
<feature type="transmembrane region" description="Helical" evidence="1">
    <location>
        <begin position="347"/>
        <end position="367"/>
    </location>
</feature>
<evidence type="ECO:0008006" key="4">
    <source>
        <dbReference type="Google" id="ProtNLM"/>
    </source>
</evidence>
<dbReference type="RefSeq" id="WP_061836666.1">
    <property type="nucleotide sequence ID" value="NZ_LUKE01000006.1"/>
</dbReference>
<gene>
    <name evidence="2" type="ORF">AZI86_17935</name>
</gene>
<feature type="transmembrane region" description="Helical" evidence="1">
    <location>
        <begin position="12"/>
        <end position="33"/>
    </location>
</feature>
<feature type="transmembrane region" description="Helical" evidence="1">
    <location>
        <begin position="90"/>
        <end position="109"/>
    </location>
</feature>
<feature type="transmembrane region" description="Helical" evidence="1">
    <location>
        <begin position="169"/>
        <end position="198"/>
    </location>
</feature>
<evidence type="ECO:0000256" key="1">
    <source>
        <dbReference type="SAM" id="Phobius"/>
    </source>
</evidence>
<dbReference type="OrthoDB" id="9792771at2"/>
<dbReference type="EMBL" id="LUKE01000006">
    <property type="protein sequence ID" value="KYG61584.1"/>
    <property type="molecule type" value="Genomic_DNA"/>
</dbReference>
<protein>
    <recommendedName>
        <fullName evidence="4">Mannosyltransferase</fullName>
    </recommendedName>
</protein>
<comment type="caution">
    <text evidence="2">The sequence shown here is derived from an EMBL/GenBank/DDBJ whole genome shotgun (WGS) entry which is preliminary data.</text>
</comment>
<dbReference type="InterPro" id="IPR019962">
    <property type="entry name" value="CHP03663"/>
</dbReference>
<name>A0A150WF56_BDEBC</name>
<keyword evidence="1" id="KW-0812">Transmembrane</keyword>
<feature type="transmembrane region" description="Helical" evidence="1">
    <location>
        <begin position="267"/>
        <end position="292"/>
    </location>
</feature>
<feature type="transmembrane region" description="Helical" evidence="1">
    <location>
        <begin position="322"/>
        <end position="340"/>
    </location>
</feature>
<feature type="transmembrane region" description="Helical" evidence="1">
    <location>
        <begin position="115"/>
        <end position="133"/>
    </location>
</feature>
<dbReference type="PANTHER" id="PTHR41710">
    <property type="entry name" value="GLYCOSYL TRANSFERASE, FAMILY 39"/>
    <property type="match status" value="1"/>
</dbReference>
<keyword evidence="3" id="KW-1185">Reference proteome</keyword>
<keyword evidence="1" id="KW-1133">Transmembrane helix</keyword>
<proteinExistence type="predicted"/>
<evidence type="ECO:0000313" key="2">
    <source>
        <dbReference type="EMBL" id="KYG61584.1"/>
    </source>
</evidence>
<feature type="transmembrane region" description="Helical" evidence="1">
    <location>
        <begin position="219"/>
        <end position="247"/>
    </location>
</feature>
<evidence type="ECO:0000313" key="3">
    <source>
        <dbReference type="Proteomes" id="UP000075320"/>
    </source>
</evidence>
<organism evidence="2 3">
    <name type="scientific">Bdellovibrio bacteriovorus</name>
    <dbReference type="NCBI Taxonomy" id="959"/>
    <lineage>
        <taxon>Bacteria</taxon>
        <taxon>Pseudomonadati</taxon>
        <taxon>Bdellovibrionota</taxon>
        <taxon>Bdellovibrionia</taxon>
        <taxon>Bdellovibrionales</taxon>
        <taxon>Pseudobdellovibrionaceae</taxon>
        <taxon>Bdellovibrio</taxon>
    </lineage>
</organism>
<dbReference type="PANTHER" id="PTHR41710:SF2">
    <property type="entry name" value="GLYCOSYL TRANSFERASE FAMILY 39_83 DOMAIN-CONTAINING PROTEIN"/>
    <property type="match status" value="1"/>
</dbReference>